<dbReference type="InterPro" id="IPR007699">
    <property type="entry name" value="SGS_dom"/>
</dbReference>
<dbReference type="Gene3D" id="1.25.40.10">
    <property type="entry name" value="Tetratricopeptide repeat domain"/>
    <property type="match status" value="1"/>
</dbReference>
<proteinExistence type="inferred from homology"/>
<dbReference type="GO" id="GO:0051087">
    <property type="term" value="F:protein-folding chaperone binding"/>
    <property type="evidence" value="ECO:0007669"/>
    <property type="project" value="InterPro"/>
</dbReference>
<evidence type="ECO:0000259" key="4">
    <source>
        <dbReference type="PROSITE" id="PS51203"/>
    </source>
</evidence>
<evidence type="ECO:0000313" key="6">
    <source>
        <dbReference type="EMBL" id="ONH69875.1"/>
    </source>
</evidence>
<protein>
    <submittedName>
        <fullName evidence="5">CYFA0S01e07030g1_1</fullName>
    </submittedName>
    <submittedName>
        <fullName evidence="6">Protein SGT1</fullName>
    </submittedName>
</protein>
<dbReference type="OMA" id="KWEINAK"/>
<feature type="region of interest" description="Disordered" evidence="2">
    <location>
        <begin position="142"/>
        <end position="195"/>
    </location>
</feature>
<sequence length="421" mass="47612">MTIASDLEKAQKLCDDRKITEAIDLYNKVISSEPKSYKAYLGKSIAEQRNKNYTVATACAQKALEIALRRGKKELIDEVVYRLFTIMNNAGDIQSAVKYLNFSKHRGHNAAECDVWMHQLKNKATNKGLEVDFEATYTSVEDLPQHDTKEADVGVVPSDLKKDDQTKPKIDSLSIEDNEPKKRQETVIPTQSDIDEEKKELEKKMANHDNLYPAPKDIRIDWFQQPGTITVSMFVKNLPKDDRLKVVFSSDRIEVEFPTSSSSDFMYEIGPLAGKIDPSESTFRVFSTKLEMYLVKTTQGKWKTLERTADTIAEESINAPIKSTIDSSAEQAALKYPNSSKRGTDWSKLNLDSDEEESTPSGADAFFQNLYKDADEDTKRAMMKSYIESGGTALSTNWDEVATKKYDISPPDGMEVKKWEK</sequence>
<dbReference type="PROSITE" id="PS51048">
    <property type="entry name" value="SGS"/>
    <property type="match status" value="1"/>
</dbReference>
<dbReference type="EMBL" id="MPUK01000001">
    <property type="protein sequence ID" value="ONH69875.1"/>
    <property type="molecule type" value="Genomic_DNA"/>
</dbReference>
<organism evidence="5">
    <name type="scientific">Cyberlindnera fabianii</name>
    <name type="common">Yeast</name>
    <name type="synonym">Hansenula fabianii</name>
    <dbReference type="NCBI Taxonomy" id="36022"/>
    <lineage>
        <taxon>Eukaryota</taxon>
        <taxon>Fungi</taxon>
        <taxon>Dikarya</taxon>
        <taxon>Ascomycota</taxon>
        <taxon>Saccharomycotina</taxon>
        <taxon>Saccharomycetes</taxon>
        <taxon>Phaffomycetales</taxon>
        <taxon>Phaffomycetaceae</taxon>
        <taxon>Cyberlindnera</taxon>
    </lineage>
</organism>
<comment type="similarity">
    <text evidence="1">Belongs to the SGT1 family.</text>
</comment>
<dbReference type="Proteomes" id="UP000189513">
    <property type="component" value="Unassembled WGS sequence"/>
</dbReference>
<evidence type="ECO:0000313" key="5">
    <source>
        <dbReference type="EMBL" id="CDR37071.1"/>
    </source>
</evidence>
<dbReference type="Pfam" id="PF05002">
    <property type="entry name" value="SGS"/>
    <property type="match status" value="1"/>
</dbReference>
<name>A0A061AQS2_CYBFA</name>
<dbReference type="InterPro" id="IPR044563">
    <property type="entry name" value="Sgt1-like"/>
</dbReference>
<evidence type="ECO:0000256" key="1">
    <source>
        <dbReference type="ARBA" id="ARBA00008509"/>
    </source>
</evidence>
<reference evidence="7" key="2">
    <citation type="journal article" date="2017" name="Genome Announc.">
        <title>Genome sequences of Cyberlindnera fabianii 65, Pichia kudriavzevii 129, and Saccharomyces cerevisiae 131 isolated from fermented masau fruits in Zimbabwe.</title>
        <authorList>
            <person name="van Rijswijck I.M.H."/>
            <person name="Derks M.F.L."/>
            <person name="Abee T."/>
            <person name="de Ridder D."/>
            <person name="Smid E.J."/>
        </authorList>
    </citation>
    <scope>NUCLEOTIDE SEQUENCE [LARGE SCALE GENOMIC DNA]</scope>
    <source>
        <strain evidence="7">65</strain>
    </source>
</reference>
<feature type="compositionally biased region" description="Basic and acidic residues" evidence="2">
    <location>
        <begin position="159"/>
        <end position="170"/>
    </location>
</feature>
<accession>A0A061AQS2</accession>
<evidence type="ECO:0000256" key="2">
    <source>
        <dbReference type="SAM" id="MobiDB-lite"/>
    </source>
</evidence>
<dbReference type="PANTHER" id="PTHR45862">
    <property type="entry name" value="PROTEIN SGT1 HOMOLOG"/>
    <property type="match status" value="1"/>
</dbReference>
<dbReference type="AlphaFoldDB" id="A0A061AQS2"/>
<keyword evidence="7" id="KW-1185">Reference proteome</keyword>
<evidence type="ECO:0000259" key="3">
    <source>
        <dbReference type="PROSITE" id="PS51048"/>
    </source>
</evidence>
<feature type="domain" description="SGS" evidence="3">
    <location>
        <begin position="335"/>
        <end position="421"/>
    </location>
</feature>
<dbReference type="STRING" id="36022.A0A061AQS2"/>
<dbReference type="InterPro" id="IPR008978">
    <property type="entry name" value="HSP20-like_chaperone"/>
</dbReference>
<evidence type="ECO:0000313" key="7">
    <source>
        <dbReference type="Proteomes" id="UP000189513"/>
    </source>
</evidence>
<dbReference type="InterPro" id="IPR007052">
    <property type="entry name" value="CS_dom"/>
</dbReference>
<dbReference type="SUPFAM" id="SSF48452">
    <property type="entry name" value="TPR-like"/>
    <property type="match status" value="1"/>
</dbReference>
<reference evidence="5" key="1">
    <citation type="journal article" date="2014" name="Genome Announc.">
        <title>Genome sequence of the yeast Cyberlindnera fabianii (Hansenula fabianii).</title>
        <authorList>
            <person name="Freel K.C."/>
            <person name="Sarilar V."/>
            <person name="Neuveglise C."/>
            <person name="Devillers H."/>
            <person name="Friedrich A."/>
            <person name="Schacherer J."/>
        </authorList>
    </citation>
    <scope>NUCLEOTIDE SEQUENCE</scope>
    <source>
        <strain evidence="5">YJS4271</strain>
    </source>
</reference>
<feature type="compositionally biased region" description="Basic and acidic residues" evidence="2">
    <location>
        <begin position="143"/>
        <end position="152"/>
    </location>
</feature>
<dbReference type="PROSITE" id="PS51203">
    <property type="entry name" value="CS"/>
    <property type="match status" value="1"/>
</dbReference>
<dbReference type="Pfam" id="PF04969">
    <property type="entry name" value="CS"/>
    <property type="match status" value="1"/>
</dbReference>
<dbReference type="VEuPathDB" id="FungiDB:BON22_0526"/>
<dbReference type="SUPFAM" id="SSF49764">
    <property type="entry name" value="HSP20-like chaperones"/>
    <property type="match status" value="1"/>
</dbReference>
<dbReference type="EMBL" id="LK052886">
    <property type="protein sequence ID" value="CDR37071.1"/>
    <property type="molecule type" value="Genomic_DNA"/>
</dbReference>
<dbReference type="InterPro" id="IPR011990">
    <property type="entry name" value="TPR-like_helical_dom_sf"/>
</dbReference>
<feature type="region of interest" description="Disordered" evidence="2">
    <location>
        <begin position="336"/>
        <end position="362"/>
    </location>
</feature>
<gene>
    <name evidence="6" type="ORF">BON22_0526</name>
    <name evidence="5" type="ORF">CYFA0S_01e07030g</name>
</gene>
<dbReference type="OrthoDB" id="1898560at2759"/>
<reference evidence="6" key="3">
    <citation type="submission" date="2017-01" db="EMBL/GenBank/DDBJ databases">
        <authorList>
            <person name="Mah S.A."/>
            <person name="Swanson W.J."/>
            <person name="Moy G.W."/>
            <person name="Vacquier V.D."/>
        </authorList>
    </citation>
    <scope>NUCLEOTIDE SEQUENCE [LARGE SCALE GENOMIC DNA]</scope>
    <source>
        <strain evidence="6">65</strain>
    </source>
</reference>
<dbReference type="Gene3D" id="2.60.40.790">
    <property type="match status" value="1"/>
</dbReference>
<dbReference type="CDD" id="cd06466">
    <property type="entry name" value="p23_CS_SGT1_like"/>
    <property type="match status" value="1"/>
</dbReference>
<feature type="domain" description="CS" evidence="4">
    <location>
        <begin position="215"/>
        <end position="306"/>
    </location>
</feature>